<dbReference type="AlphaFoldDB" id="A0AAN8XJ85"/>
<feature type="non-terminal residue" evidence="2">
    <location>
        <position position="66"/>
    </location>
</feature>
<dbReference type="EMBL" id="JAXCGZ010002544">
    <property type="protein sequence ID" value="KAK7083786.1"/>
    <property type="molecule type" value="Genomic_DNA"/>
</dbReference>
<dbReference type="Proteomes" id="UP001381693">
    <property type="component" value="Unassembled WGS sequence"/>
</dbReference>
<feature type="domain" description="DNA polymerase alpha subunit B N-terminal" evidence="1">
    <location>
        <begin position="1"/>
        <end position="45"/>
    </location>
</feature>
<sequence length="66" mass="7478">LELCSRYDIDGENLAVCWMAFAATNGYSALDIELLDQFEREKLSKEKKSGFRKVEDLCMVDAAINV</sequence>
<evidence type="ECO:0000313" key="2">
    <source>
        <dbReference type="EMBL" id="KAK7083786.1"/>
    </source>
</evidence>
<comment type="caution">
    <text evidence="2">The sequence shown here is derived from an EMBL/GenBank/DDBJ whole genome shotgun (WGS) entry which is preliminary data.</text>
</comment>
<gene>
    <name evidence="2" type="ORF">SK128_026592</name>
</gene>
<protein>
    <recommendedName>
        <fullName evidence="1">DNA polymerase alpha subunit B N-terminal domain-containing protein</fullName>
    </recommendedName>
</protein>
<proteinExistence type="predicted"/>
<dbReference type="Pfam" id="PF08418">
    <property type="entry name" value="Pol_alpha_B_N"/>
    <property type="match status" value="1"/>
</dbReference>
<dbReference type="Gene3D" id="1.10.8.530">
    <property type="entry name" value="DNA polymerase alpha-primase, subunit B, N-terminal domain"/>
    <property type="match status" value="1"/>
</dbReference>
<dbReference type="InterPro" id="IPR043034">
    <property type="entry name" value="DNA_pol_alpha_B_N_sf"/>
</dbReference>
<feature type="non-terminal residue" evidence="2">
    <location>
        <position position="1"/>
    </location>
</feature>
<reference evidence="2 3" key="1">
    <citation type="submission" date="2023-11" db="EMBL/GenBank/DDBJ databases">
        <title>Halocaridina rubra genome assembly.</title>
        <authorList>
            <person name="Smith C."/>
        </authorList>
    </citation>
    <scope>NUCLEOTIDE SEQUENCE [LARGE SCALE GENOMIC DNA]</scope>
    <source>
        <strain evidence="2">EP-1</strain>
        <tissue evidence="2">Whole</tissue>
    </source>
</reference>
<dbReference type="InterPro" id="IPR013627">
    <property type="entry name" value="Pol_alpha_B_N"/>
</dbReference>
<name>A0AAN8XJ85_HALRR</name>
<evidence type="ECO:0000313" key="3">
    <source>
        <dbReference type="Proteomes" id="UP001381693"/>
    </source>
</evidence>
<evidence type="ECO:0000259" key="1">
    <source>
        <dbReference type="Pfam" id="PF08418"/>
    </source>
</evidence>
<accession>A0AAN8XJ85</accession>
<keyword evidence="3" id="KW-1185">Reference proteome</keyword>
<organism evidence="2 3">
    <name type="scientific">Halocaridina rubra</name>
    <name type="common">Hawaiian red shrimp</name>
    <dbReference type="NCBI Taxonomy" id="373956"/>
    <lineage>
        <taxon>Eukaryota</taxon>
        <taxon>Metazoa</taxon>
        <taxon>Ecdysozoa</taxon>
        <taxon>Arthropoda</taxon>
        <taxon>Crustacea</taxon>
        <taxon>Multicrustacea</taxon>
        <taxon>Malacostraca</taxon>
        <taxon>Eumalacostraca</taxon>
        <taxon>Eucarida</taxon>
        <taxon>Decapoda</taxon>
        <taxon>Pleocyemata</taxon>
        <taxon>Caridea</taxon>
        <taxon>Atyoidea</taxon>
        <taxon>Atyidae</taxon>
        <taxon>Halocaridina</taxon>
    </lineage>
</organism>